<evidence type="ECO:0000313" key="4">
    <source>
        <dbReference type="EMBL" id="AOL56644.1"/>
    </source>
</evidence>
<dbReference type="GO" id="GO:0003677">
    <property type="term" value="F:DNA binding"/>
    <property type="evidence" value="ECO:0007669"/>
    <property type="project" value="UniProtKB-KW"/>
</dbReference>
<accession>A0A1C8ZY88</accession>
<dbReference type="NCBIfam" id="TIGR00590">
    <property type="entry name" value="pcna"/>
    <property type="match status" value="1"/>
</dbReference>
<dbReference type="GO" id="GO:0006275">
    <property type="term" value="P:regulation of DNA replication"/>
    <property type="evidence" value="ECO:0007669"/>
    <property type="project" value="InterPro"/>
</dbReference>
<dbReference type="EMBL" id="MN689115">
    <property type="protein sequence ID" value="QGW49898.1"/>
    <property type="molecule type" value="Genomic_DNA"/>
</dbReference>
<dbReference type="EMBL" id="MN542938">
    <property type="protein sequence ID" value="QGW49198.1"/>
    <property type="molecule type" value="Genomic_DNA"/>
</dbReference>
<evidence type="ECO:0000313" key="6">
    <source>
        <dbReference type="EMBL" id="AOL57069.1"/>
    </source>
</evidence>
<evidence type="ECO:0000313" key="11">
    <source>
        <dbReference type="EMBL" id="QGW49618.1"/>
    </source>
</evidence>
<dbReference type="EMBL" id="MN689114">
    <property type="protein sequence ID" value="QGW49758.1"/>
    <property type="molecule type" value="Genomic_DNA"/>
</dbReference>
<dbReference type="InterPro" id="IPR000730">
    <property type="entry name" value="Pr_cel_nuc_antig"/>
</dbReference>
<keyword evidence="1" id="KW-0238">DNA-binding</keyword>
<dbReference type="SUPFAM" id="SSF55979">
    <property type="entry name" value="DNA clamp"/>
    <property type="match status" value="2"/>
</dbReference>
<name>A0A1C8ZY88_9ABAC</name>
<dbReference type="GO" id="GO:0006272">
    <property type="term" value="P:leading strand elongation"/>
    <property type="evidence" value="ECO:0007669"/>
    <property type="project" value="TreeGrafter"/>
</dbReference>
<dbReference type="EMBL" id="KU669292">
    <property type="protein sequence ID" value="AOL56927.1"/>
    <property type="molecule type" value="Genomic_DNA"/>
</dbReference>
<dbReference type="PANTHER" id="PTHR11352:SF10">
    <property type="entry name" value="PROLIFERATING CELL NUCLEAR ANTIGEN FAMILY PROTEIN"/>
    <property type="match status" value="1"/>
</dbReference>
<gene>
    <name evidence="5" type="primary">pcna</name>
    <name evidence="8" type="synonym">ORF-65</name>
</gene>
<evidence type="ECO:0000313" key="3">
    <source>
        <dbReference type="EMBL" id="AOL56502.1"/>
    </source>
</evidence>
<dbReference type="EMBL" id="KU669290">
    <property type="protein sequence ID" value="AOL56644.1"/>
    <property type="molecule type" value="Genomic_DNA"/>
</dbReference>
<dbReference type="EMBL" id="KU669294">
    <property type="protein sequence ID" value="AOL57210.1"/>
    <property type="molecule type" value="Genomic_DNA"/>
</dbReference>
<sequence length="263" mass="30304">MFQAKFKNAIAFKKAMEVIETVVDYTTLEITDEGISMQCSDTSRISFIKFTMKKEYFKSYTFTRNLSLSVKMSGICKILKTCTDTSVLTISSSEKNNYDFLKFKIKTGDSLKLYDYKLFNLDSHDYGMSDDLEVTGNAVMHSAELRRLFHHLDLLGNVNVAIKIDVDRIIFTSKGDEVNVNYVVKEGDSEQNCSIESDDGESDEITMNVKYLYKYTKNPLNSLVEIKIIQNTLFKLIYYLDEENKDYGHMQFYIASILPNEDD</sequence>
<evidence type="ECO:0000313" key="9">
    <source>
        <dbReference type="EMBL" id="QGW49338.1"/>
    </source>
</evidence>
<evidence type="ECO:0000259" key="2">
    <source>
        <dbReference type="Pfam" id="PF00705"/>
    </source>
</evidence>
<evidence type="ECO:0000313" key="5">
    <source>
        <dbReference type="EMBL" id="AOL56927.1"/>
    </source>
</evidence>
<dbReference type="EMBL" id="MN689113">
    <property type="protein sequence ID" value="QGW49618.1"/>
    <property type="molecule type" value="Genomic_DNA"/>
</dbReference>
<dbReference type="Pfam" id="PF00705">
    <property type="entry name" value="PCNA_N"/>
    <property type="match status" value="1"/>
</dbReference>
<protein>
    <submittedName>
        <fullName evidence="5">PCNA</fullName>
    </submittedName>
</protein>
<dbReference type="CDD" id="cd00577">
    <property type="entry name" value="PCNA"/>
    <property type="match status" value="1"/>
</dbReference>
<reference evidence="10" key="2">
    <citation type="submission" date="2019-11" db="EMBL/GenBank/DDBJ databases">
        <title>Complete Genome Sequences of Seven New Chrysodeixis includens NPV Isolates from Minas Gerais and Mato Grosso States in Brazil.</title>
        <authorList>
            <person name="Craveiro S.R."/>
            <person name="Monteiro L.L.S."/>
            <person name="Santos L.A.V.M."/>
            <person name="Togawa R.C."/>
            <person name="Inglis P.W."/>
            <person name="Ribeiro Z.M.A."/>
            <person name="Ribeiro B.M."/>
            <person name="Castro M.E.B."/>
        </authorList>
    </citation>
    <scope>NUCLEOTIDE SEQUENCE</scope>
    <source>
        <strain evidence="9">ChinNPV-MG.A</strain>
        <strain evidence="8">ChinNPV-MG.B</strain>
        <strain evidence="10">ChinNPV-MT.A</strain>
        <strain evidence="11">ChinNPV-MT.B</strain>
        <strain evidence="12">ChinNPV-MT.C</strain>
        <strain evidence="13">ChinNPV-MT.D</strain>
        <strain evidence="14">ChinNPV-MT.E</strain>
    </source>
</reference>
<evidence type="ECO:0000313" key="14">
    <source>
        <dbReference type="EMBL" id="QGW50038.1"/>
    </source>
</evidence>
<dbReference type="PANTHER" id="PTHR11352">
    <property type="entry name" value="PROLIFERATING CELL NUCLEAR ANTIGEN"/>
    <property type="match status" value="1"/>
</dbReference>
<evidence type="ECO:0000313" key="8">
    <source>
        <dbReference type="EMBL" id="QGW49198.1"/>
    </source>
</evidence>
<organism evidence="5">
    <name type="scientific">Chrysodeixis includens nucleopolyhedrovirus</name>
    <dbReference type="NCBI Taxonomy" id="1207438"/>
    <lineage>
        <taxon>Viruses</taxon>
        <taxon>Viruses incertae sedis</taxon>
        <taxon>Naldaviricetes</taxon>
        <taxon>Lefavirales</taxon>
        <taxon>Baculoviridae</taxon>
        <taxon>Alphabaculovirus</taxon>
        <taxon>Alphabaculovirus chrincludentis</taxon>
        <taxon>Alphabaculovirus alterchrincludentis</taxon>
    </lineage>
</organism>
<dbReference type="InterPro" id="IPR046938">
    <property type="entry name" value="DNA_clamp_sf"/>
</dbReference>
<dbReference type="EMBL" id="KU669289">
    <property type="protein sequence ID" value="AOL56502.1"/>
    <property type="molecule type" value="Genomic_DNA"/>
</dbReference>
<dbReference type="GO" id="GO:0006298">
    <property type="term" value="P:mismatch repair"/>
    <property type="evidence" value="ECO:0007669"/>
    <property type="project" value="TreeGrafter"/>
</dbReference>
<evidence type="ECO:0000256" key="1">
    <source>
        <dbReference type="ARBA" id="ARBA00023125"/>
    </source>
</evidence>
<evidence type="ECO:0000313" key="13">
    <source>
        <dbReference type="EMBL" id="QGW49898.1"/>
    </source>
</evidence>
<feature type="domain" description="Proliferating cell nuclear antigen PCNA N-terminal" evidence="2">
    <location>
        <begin position="1"/>
        <end position="123"/>
    </location>
</feature>
<evidence type="ECO:0000313" key="12">
    <source>
        <dbReference type="EMBL" id="QGW49758.1"/>
    </source>
</evidence>
<dbReference type="Gene3D" id="3.70.10.10">
    <property type="match status" value="1"/>
</dbReference>
<dbReference type="EMBL" id="MN689116">
    <property type="protein sequence ID" value="QGW50038.1"/>
    <property type="molecule type" value="Genomic_DNA"/>
</dbReference>
<dbReference type="GO" id="GO:0019985">
    <property type="term" value="P:translesion synthesis"/>
    <property type="evidence" value="ECO:0007669"/>
    <property type="project" value="TreeGrafter"/>
</dbReference>
<evidence type="ECO:0000313" key="10">
    <source>
        <dbReference type="EMBL" id="QGW49478.1"/>
    </source>
</evidence>
<dbReference type="EMBL" id="KU669293">
    <property type="protein sequence ID" value="AOL57069.1"/>
    <property type="molecule type" value="Genomic_DNA"/>
</dbReference>
<dbReference type="GO" id="GO:0030337">
    <property type="term" value="F:DNA polymerase processivity factor activity"/>
    <property type="evidence" value="ECO:0007669"/>
    <property type="project" value="InterPro"/>
</dbReference>
<dbReference type="PRINTS" id="PR00339">
    <property type="entry name" value="PCNACYCLIN"/>
</dbReference>
<dbReference type="InterPro" id="IPR022648">
    <property type="entry name" value="Pr_cel_nuc_antig_N"/>
</dbReference>
<dbReference type="EMBL" id="MN542939">
    <property type="protein sequence ID" value="QGW49338.1"/>
    <property type="molecule type" value="Genomic_DNA"/>
</dbReference>
<proteinExistence type="predicted"/>
<evidence type="ECO:0000313" key="7">
    <source>
        <dbReference type="EMBL" id="AOL57210.1"/>
    </source>
</evidence>
<reference evidence="5" key="1">
    <citation type="journal article" date="2016" name="Genome Announc.">
        <title>Complete genomes of six Chrysodeixis includens nucleopolyhedrovirus isolates.</title>
        <authorList>
            <person name="Craveiro S.R."/>
            <person name="Santos L.A.V.M."/>
            <person name="Togawa R.C."/>
            <person name="Inglis P.W."/>
            <person name="Grynberg P."/>
            <person name="Ribeiro Z.M.A."/>
            <person name="Ribeiro B.M."/>
            <person name="Castro M.E.B."/>
        </authorList>
    </citation>
    <scope>NUCLEOTIDE SEQUENCE</scope>
    <source>
        <strain evidence="3">IA</strain>
        <strain evidence="4">IB</strain>
        <strain evidence="5">ID</strain>
        <strain evidence="6">IF</strain>
        <strain evidence="7">IG</strain>
    </source>
</reference>
<dbReference type="EMBL" id="MN689112">
    <property type="protein sequence ID" value="QGW49478.1"/>
    <property type="molecule type" value="Genomic_DNA"/>
</dbReference>